<reference evidence="2 3" key="1">
    <citation type="submission" date="2016-10" db="EMBL/GenBank/DDBJ databases">
        <authorList>
            <person name="de Groot N.N."/>
        </authorList>
    </citation>
    <scope>NUCLEOTIDE SEQUENCE [LARGE SCALE GENOMIC DNA]</scope>
    <source>
        <strain evidence="2 3">DSM 27842</strain>
    </source>
</reference>
<feature type="chain" id="PRO_5011525651" description="Plastocyanin" evidence="1">
    <location>
        <begin position="23"/>
        <end position="112"/>
    </location>
</feature>
<name>A0A1H8ML95_9RHOB</name>
<dbReference type="AlphaFoldDB" id="A0A1H8ML95"/>
<accession>A0A1H8ML95</accession>
<evidence type="ECO:0008006" key="4">
    <source>
        <dbReference type="Google" id="ProtNLM"/>
    </source>
</evidence>
<keyword evidence="1" id="KW-0732">Signal</keyword>
<protein>
    <recommendedName>
        <fullName evidence="4">Plastocyanin</fullName>
    </recommendedName>
</protein>
<proteinExistence type="predicted"/>
<dbReference type="STRING" id="569882.SAMN04490248_102139"/>
<dbReference type="SUPFAM" id="SSF49503">
    <property type="entry name" value="Cupredoxins"/>
    <property type="match status" value="1"/>
</dbReference>
<evidence type="ECO:0000313" key="2">
    <source>
        <dbReference type="EMBL" id="SEO18053.1"/>
    </source>
</evidence>
<dbReference type="RefSeq" id="WP_093115087.1">
    <property type="nucleotide sequence ID" value="NZ_FODS01000002.1"/>
</dbReference>
<dbReference type="OrthoDB" id="7856719at2"/>
<feature type="signal peptide" evidence="1">
    <location>
        <begin position="1"/>
        <end position="22"/>
    </location>
</feature>
<evidence type="ECO:0000256" key="1">
    <source>
        <dbReference type="SAM" id="SignalP"/>
    </source>
</evidence>
<dbReference type="InterPro" id="IPR008972">
    <property type="entry name" value="Cupredoxin"/>
</dbReference>
<keyword evidence="3" id="KW-1185">Reference proteome</keyword>
<gene>
    <name evidence="2" type="ORF">SAMN04490248_102139</name>
</gene>
<evidence type="ECO:0000313" key="3">
    <source>
        <dbReference type="Proteomes" id="UP000198893"/>
    </source>
</evidence>
<dbReference type="EMBL" id="FODS01000002">
    <property type="protein sequence ID" value="SEO18053.1"/>
    <property type="molecule type" value="Genomic_DNA"/>
</dbReference>
<sequence>MVHRTFAAAALTVMVGVMPLQAAEHQILIMGDGYFPDVAFVDPGDTVQFVNVTDLAGMATATDASWDSGVLEQNESFTLSVTEETHLEFANGADPETATIHGALSFEPAPLQ</sequence>
<organism evidence="2 3">
    <name type="scientific">Salinihabitans flavidus</name>
    <dbReference type="NCBI Taxonomy" id="569882"/>
    <lineage>
        <taxon>Bacteria</taxon>
        <taxon>Pseudomonadati</taxon>
        <taxon>Pseudomonadota</taxon>
        <taxon>Alphaproteobacteria</taxon>
        <taxon>Rhodobacterales</taxon>
        <taxon>Roseobacteraceae</taxon>
        <taxon>Salinihabitans</taxon>
    </lineage>
</organism>
<dbReference type="Proteomes" id="UP000198893">
    <property type="component" value="Unassembled WGS sequence"/>
</dbReference>
<dbReference type="Gene3D" id="2.60.40.420">
    <property type="entry name" value="Cupredoxins - blue copper proteins"/>
    <property type="match status" value="1"/>
</dbReference>